<organism evidence="13 14">
    <name type="scientific">Burkholderia pseudomultivorans</name>
    <dbReference type="NCBI Taxonomy" id="1207504"/>
    <lineage>
        <taxon>Bacteria</taxon>
        <taxon>Pseudomonadati</taxon>
        <taxon>Pseudomonadota</taxon>
        <taxon>Betaproteobacteria</taxon>
        <taxon>Burkholderiales</taxon>
        <taxon>Burkholderiaceae</taxon>
        <taxon>Burkholderia</taxon>
        <taxon>Burkholderia cepacia complex</taxon>
    </lineage>
</organism>
<evidence type="ECO:0000313" key="13">
    <source>
        <dbReference type="EMBL" id="KWF60838.1"/>
    </source>
</evidence>
<comment type="subunit">
    <text evidence="2">Homotrimer.</text>
</comment>
<protein>
    <submittedName>
        <fullName evidence="13">Porin</fullName>
    </submittedName>
</protein>
<evidence type="ECO:0000256" key="4">
    <source>
        <dbReference type="ARBA" id="ARBA00022452"/>
    </source>
</evidence>
<dbReference type="GO" id="GO:0015288">
    <property type="term" value="F:porin activity"/>
    <property type="evidence" value="ECO:0007669"/>
    <property type="project" value="UniProtKB-KW"/>
</dbReference>
<evidence type="ECO:0000256" key="8">
    <source>
        <dbReference type="ARBA" id="ARBA00023114"/>
    </source>
</evidence>
<reference evidence="13 14" key="1">
    <citation type="submission" date="2015-11" db="EMBL/GenBank/DDBJ databases">
        <title>Expanding the genomic diversity of Burkholderia species for the development of highly accurate diagnostics.</title>
        <authorList>
            <person name="Sahl J."/>
            <person name="Keim P."/>
            <person name="Wagner D."/>
        </authorList>
    </citation>
    <scope>NUCLEOTIDE SEQUENCE [LARGE SCALE GENOMIC DNA]</scope>
    <source>
        <strain evidence="13 14">MSMB574WGS</strain>
    </source>
</reference>
<keyword evidence="4" id="KW-1134">Transmembrane beta strand</keyword>
<sequence>MSIERAVRIVAAALPLGWACGACAQSSVTLYGIVNPDVVFVSNAQTGRAAGALHGDRQISLQDATTSAYVGSRFGIRGREDLGAGTFAVFTLENGFSVANGSLGQGGALFGRQAFIGVSNERFGSVMLGRQYSPVIDFLAPLTTVSQWGGFITAHPDDIDDLGLTVRQNNAVKFSTPVWHGWSAGAMYALGGVPGHVGRNQVMSAGVGYAGSSLRIGVGYLSASAPNVSMWGGQPNGGGSAANNIGSFGSATVPERNPVMAGYASASREQTVGAGASYALGNATIGAVYTNTRFVGLGSDAGPNPRGYAGSASFNTVELNGSYRIGAAVSLGASYSYTLARGPDAIGAHYHQVNAGVHYALSKRTDVYMIAVYQRAAGTDSLGQPAVASINGMTPSASRQQFVDAVGIAHRF</sequence>
<evidence type="ECO:0000256" key="11">
    <source>
        <dbReference type="SAM" id="SignalP"/>
    </source>
</evidence>
<feature type="domain" description="Porin" evidence="12">
    <location>
        <begin position="12"/>
        <end position="374"/>
    </location>
</feature>
<evidence type="ECO:0000259" key="12">
    <source>
        <dbReference type="Pfam" id="PF13609"/>
    </source>
</evidence>
<keyword evidence="5" id="KW-0812">Transmembrane</keyword>
<name>A0A132EW16_9BURK</name>
<comment type="caution">
    <text evidence="13">The sequence shown here is derived from an EMBL/GenBank/DDBJ whole genome shotgun (WGS) entry which is preliminary data.</text>
</comment>
<comment type="subcellular location">
    <subcellularLocation>
        <location evidence="1">Cell outer membrane</location>
        <topology evidence="1">Multi-pass membrane protein</topology>
    </subcellularLocation>
</comment>
<evidence type="ECO:0000256" key="1">
    <source>
        <dbReference type="ARBA" id="ARBA00004571"/>
    </source>
</evidence>
<feature type="chain" id="PRO_5007291173" evidence="11">
    <location>
        <begin position="25"/>
        <end position="412"/>
    </location>
</feature>
<dbReference type="GO" id="GO:0046930">
    <property type="term" value="C:pore complex"/>
    <property type="evidence" value="ECO:0007669"/>
    <property type="project" value="UniProtKB-KW"/>
</dbReference>
<dbReference type="PANTHER" id="PTHR34501">
    <property type="entry name" value="PROTEIN YDDL-RELATED"/>
    <property type="match status" value="1"/>
</dbReference>
<gene>
    <name evidence="13" type="ORF">WT57_01950</name>
</gene>
<dbReference type="CDD" id="cd00342">
    <property type="entry name" value="gram_neg_porins"/>
    <property type="match status" value="1"/>
</dbReference>
<evidence type="ECO:0000256" key="10">
    <source>
        <dbReference type="ARBA" id="ARBA00023237"/>
    </source>
</evidence>
<dbReference type="EMBL" id="LPJX01000055">
    <property type="protein sequence ID" value="KWF60838.1"/>
    <property type="molecule type" value="Genomic_DNA"/>
</dbReference>
<dbReference type="SUPFAM" id="SSF56935">
    <property type="entry name" value="Porins"/>
    <property type="match status" value="1"/>
</dbReference>
<keyword evidence="10" id="KW-0998">Cell outer membrane</keyword>
<dbReference type="AlphaFoldDB" id="A0A132EW16"/>
<keyword evidence="9" id="KW-0472">Membrane</keyword>
<feature type="signal peptide" evidence="11">
    <location>
        <begin position="1"/>
        <end position="24"/>
    </location>
</feature>
<accession>A0A132EW16</accession>
<dbReference type="InterPro" id="IPR033900">
    <property type="entry name" value="Gram_neg_porin_domain"/>
</dbReference>
<dbReference type="InterPro" id="IPR023614">
    <property type="entry name" value="Porin_dom_sf"/>
</dbReference>
<keyword evidence="3" id="KW-0813">Transport</keyword>
<evidence type="ECO:0000313" key="14">
    <source>
        <dbReference type="Proteomes" id="UP000061512"/>
    </source>
</evidence>
<proteinExistence type="predicted"/>
<evidence type="ECO:0000256" key="3">
    <source>
        <dbReference type="ARBA" id="ARBA00022448"/>
    </source>
</evidence>
<evidence type="ECO:0000256" key="5">
    <source>
        <dbReference type="ARBA" id="ARBA00022692"/>
    </source>
</evidence>
<keyword evidence="6 11" id="KW-0732">Signal</keyword>
<dbReference type="GO" id="GO:0006811">
    <property type="term" value="P:monoatomic ion transport"/>
    <property type="evidence" value="ECO:0007669"/>
    <property type="project" value="UniProtKB-KW"/>
</dbReference>
<dbReference type="InterPro" id="IPR050298">
    <property type="entry name" value="Gram-neg_bact_OMP"/>
</dbReference>
<dbReference type="Proteomes" id="UP000061512">
    <property type="component" value="Unassembled WGS sequence"/>
</dbReference>
<evidence type="ECO:0000256" key="7">
    <source>
        <dbReference type="ARBA" id="ARBA00023065"/>
    </source>
</evidence>
<keyword evidence="7" id="KW-0406">Ion transport</keyword>
<dbReference type="GO" id="GO:0009279">
    <property type="term" value="C:cell outer membrane"/>
    <property type="evidence" value="ECO:0007669"/>
    <property type="project" value="UniProtKB-SubCell"/>
</dbReference>
<dbReference type="RefSeq" id="WP_060253790.1">
    <property type="nucleotide sequence ID" value="NZ_LPJO01000035.1"/>
</dbReference>
<dbReference type="Pfam" id="PF13609">
    <property type="entry name" value="Porin_4"/>
    <property type="match status" value="1"/>
</dbReference>
<evidence type="ECO:0000256" key="6">
    <source>
        <dbReference type="ARBA" id="ARBA00022729"/>
    </source>
</evidence>
<dbReference type="PANTHER" id="PTHR34501:SF9">
    <property type="entry name" value="MAJOR OUTER MEMBRANE PROTEIN P.IA"/>
    <property type="match status" value="1"/>
</dbReference>
<evidence type="ECO:0000256" key="9">
    <source>
        <dbReference type="ARBA" id="ARBA00023136"/>
    </source>
</evidence>
<dbReference type="InterPro" id="IPR002299">
    <property type="entry name" value="Porin_Neis"/>
</dbReference>
<dbReference type="Gene3D" id="2.40.160.10">
    <property type="entry name" value="Porin"/>
    <property type="match status" value="1"/>
</dbReference>
<keyword evidence="8" id="KW-0626">Porin</keyword>
<dbReference type="PRINTS" id="PR00184">
    <property type="entry name" value="NEISSPPORIN"/>
</dbReference>
<evidence type="ECO:0000256" key="2">
    <source>
        <dbReference type="ARBA" id="ARBA00011233"/>
    </source>
</evidence>